<evidence type="ECO:0000313" key="4">
    <source>
        <dbReference type="EMBL" id="PBJ89193.1"/>
    </source>
</evidence>
<name>A0AB36RN82_NEIME</name>
<sequence>MVRRALFAPSPCPRSVASETGGVGASPRKIFQIKKHFFNEATVPFKKGIANEIVGRIDSALDERRRPYIDCIGIDGRDLFGGG</sequence>
<accession>A0AB36RN82</accession>
<dbReference type="EMBL" id="NTLY01000008">
    <property type="protein sequence ID" value="PBJ86915.1"/>
    <property type="molecule type" value="Genomic_DNA"/>
</dbReference>
<reference evidence="2" key="2">
    <citation type="submission" date="2017-09" db="EMBL/GenBank/DDBJ databases">
        <authorList>
            <person name="Kretz C."/>
            <person name="Retchless A."/>
            <person name="Wang X."/>
        </authorList>
    </citation>
    <scope>NUCLEOTIDE SEQUENCE</scope>
    <source>
        <strain evidence="2">M26503</strain>
    </source>
</reference>
<feature type="region of interest" description="Disordered" evidence="1">
    <location>
        <begin position="1"/>
        <end position="23"/>
    </location>
</feature>
<dbReference type="Proteomes" id="UP000217930">
    <property type="component" value="Unassembled WGS sequence"/>
</dbReference>
<gene>
    <name evidence="4" type="ORF">CNQ34_00210</name>
    <name evidence="5" type="ORF">CNQ34_01305</name>
    <name evidence="6" type="ORF">CNQ34_02695</name>
    <name evidence="3" type="ORF">CNQ34_13750</name>
    <name evidence="2" type="ORF">CNQ34_13880</name>
</gene>
<protein>
    <submittedName>
        <fullName evidence="2">Uncharacterized protein</fullName>
    </submittedName>
</protein>
<evidence type="ECO:0000313" key="6">
    <source>
        <dbReference type="EMBL" id="PBJ89218.1"/>
    </source>
</evidence>
<dbReference type="EMBL" id="NTLY01000001">
    <property type="protein sequence ID" value="PBJ89193.1"/>
    <property type="molecule type" value="Genomic_DNA"/>
</dbReference>
<evidence type="ECO:0000313" key="2">
    <source>
        <dbReference type="EMBL" id="PBJ86915.1"/>
    </source>
</evidence>
<comment type="caution">
    <text evidence="2">The sequence shown here is derived from an EMBL/GenBank/DDBJ whole genome shotgun (WGS) entry which is preliminary data.</text>
</comment>
<reference evidence="2 7" key="1">
    <citation type="journal article" date="2017" name="Clin. Infect. Dis.">
        <title>Increased Risk for Meningococcal Disease among Men who have Sex with Men in the United States, 2012-2015.</title>
        <authorList>
            <person name="Folaranmi T.A."/>
            <person name="Kretz C.B."/>
            <person name="Kamiya H."/>
            <person name="MacNeil J.R."/>
            <person name="Whaley M.J."/>
            <person name="Blain A."/>
            <person name="Antwi M."/>
            <person name="Dorsinville M."/>
            <person name="Pacilli M."/>
            <person name="Smith S."/>
            <person name="Civen R."/>
            <person name="Ngo V."/>
            <person name="Winter K."/>
            <person name="Harriman K."/>
            <person name="Wang X."/>
            <person name="Bowen V.B."/>
            <person name="Patel M."/>
            <person name="Martin S."/>
            <person name="Misegades L."/>
            <person name="Meyer S.A."/>
        </authorList>
    </citation>
    <scope>NUCLEOTIDE SEQUENCE [LARGE SCALE GENOMIC DNA]</scope>
    <source>
        <strain evidence="2 7">M26503</strain>
    </source>
</reference>
<evidence type="ECO:0000313" key="3">
    <source>
        <dbReference type="EMBL" id="PBJ86931.1"/>
    </source>
</evidence>
<evidence type="ECO:0000313" key="7">
    <source>
        <dbReference type="Proteomes" id="UP000217930"/>
    </source>
</evidence>
<evidence type="ECO:0000256" key="1">
    <source>
        <dbReference type="SAM" id="MobiDB-lite"/>
    </source>
</evidence>
<evidence type="ECO:0000313" key="5">
    <source>
        <dbReference type="EMBL" id="PBJ89204.1"/>
    </source>
</evidence>
<dbReference type="AlphaFoldDB" id="A0AB36RN82"/>
<dbReference type="EMBL" id="NTLY01000007">
    <property type="protein sequence ID" value="PBJ86931.1"/>
    <property type="molecule type" value="Genomic_DNA"/>
</dbReference>
<proteinExistence type="predicted"/>
<dbReference type="EMBL" id="NTLY01000001">
    <property type="protein sequence ID" value="PBJ89218.1"/>
    <property type="molecule type" value="Genomic_DNA"/>
</dbReference>
<organism evidence="2 7">
    <name type="scientific">Neisseria meningitidis</name>
    <dbReference type="NCBI Taxonomy" id="487"/>
    <lineage>
        <taxon>Bacteria</taxon>
        <taxon>Pseudomonadati</taxon>
        <taxon>Pseudomonadota</taxon>
        <taxon>Betaproteobacteria</taxon>
        <taxon>Neisseriales</taxon>
        <taxon>Neisseriaceae</taxon>
        <taxon>Neisseria</taxon>
    </lineage>
</organism>
<dbReference type="EMBL" id="NTLY01000001">
    <property type="protein sequence ID" value="PBJ89204.1"/>
    <property type="molecule type" value="Genomic_DNA"/>
</dbReference>